<feature type="non-terminal residue" evidence="1">
    <location>
        <position position="107"/>
    </location>
</feature>
<dbReference type="RefSeq" id="XP_014145523.1">
    <property type="nucleotide sequence ID" value="XM_014290048.1"/>
</dbReference>
<organism evidence="1 2">
    <name type="scientific">Sphaeroforma arctica JP610</name>
    <dbReference type="NCBI Taxonomy" id="667725"/>
    <lineage>
        <taxon>Eukaryota</taxon>
        <taxon>Ichthyosporea</taxon>
        <taxon>Ichthyophonida</taxon>
        <taxon>Sphaeroforma</taxon>
    </lineage>
</organism>
<name>A0A0L0F4V1_9EUKA</name>
<keyword evidence="2" id="KW-1185">Reference proteome</keyword>
<reference evidence="1 2" key="1">
    <citation type="submission" date="2011-02" db="EMBL/GenBank/DDBJ databases">
        <title>The Genome Sequence of Sphaeroforma arctica JP610.</title>
        <authorList>
            <consortium name="The Broad Institute Genome Sequencing Platform"/>
            <person name="Russ C."/>
            <person name="Cuomo C."/>
            <person name="Young S.K."/>
            <person name="Zeng Q."/>
            <person name="Gargeya S."/>
            <person name="Alvarado L."/>
            <person name="Berlin A."/>
            <person name="Chapman S.B."/>
            <person name="Chen Z."/>
            <person name="Freedman E."/>
            <person name="Gellesch M."/>
            <person name="Goldberg J."/>
            <person name="Griggs A."/>
            <person name="Gujja S."/>
            <person name="Heilman E."/>
            <person name="Heiman D."/>
            <person name="Howarth C."/>
            <person name="Mehta T."/>
            <person name="Neiman D."/>
            <person name="Pearson M."/>
            <person name="Roberts A."/>
            <person name="Saif S."/>
            <person name="Shea T."/>
            <person name="Shenoy N."/>
            <person name="Sisk P."/>
            <person name="Stolte C."/>
            <person name="Sykes S."/>
            <person name="White J."/>
            <person name="Yandava C."/>
            <person name="Burger G."/>
            <person name="Gray M.W."/>
            <person name="Holland P.W.H."/>
            <person name="King N."/>
            <person name="Lang F.B.F."/>
            <person name="Roger A.J."/>
            <person name="Ruiz-Trillo I."/>
            <person name="Haas B."/>
            <person name="Nusbaum C."/>
            <person name="Birren B."/>
        </authorList>
    </citation>
    <scope>NUCLEOTIDE SEQUENCE [LARGE SCALE GENOMIC DNA]</scope>
    <source>
        <strain evidence="1 2">JP610</strain>
    </source>
</reference>
<dbReference type="EMBL" id="KQ248444">
    <property type="protein sequence ID" value="KNC71621.1"/>
    <property type="molecule type" value="Genomic_DNA"/>
</dbReference>
<dbReference type="GeneID" id="25916343"/>
<dbReference type="AlphaFoldDB" id="A0A0L0F4V1"/>
<dbReference type="Proteomes" id="UP000054560">
    <property type="component" value="Unassembled WGS sequence"/>
</dbReference>
<proteinExistence type="predicted"/>
<accession>A0A0L0F4V1</accession>
<evidence type="ECO:0000313" key="1">
    <source>
        <dbReference type="EMBL" id="KNC71621.1"/>
    </source>
</evidence>
<gene>
    <name evidence="1" type="ORF">SARC_15839</name>
</gene>
<protein>
    <submittedName>
        <fullName evidence="1">Uncharacterized protein</fullName>
    </submittedName>
</protein>
<sequence length="107" mass="11771">MRKICLPALSSAPSSVVIPFYAQHIDSITKGLEAPKTSLKPKPYTQRYELRSINFQLIETLYVNTATPVYVSASESAIVAAYFQHNQAQMPKDATASGKKLAVIINK</sequence>
<evidence type="ECO:0000313" key="2">
    <source>
        <dbReference type="Proteomes" id="UP000054560"/>
    </source>
</evidence>